<dbReference type="InterPro" id="IPR014710">
    <property type="entry name" value="RmlC-like_jellyroll"/>
</dbReference>
<dbReference type="RefSeq" id="WP_124320563.1">
    <property type="nucleotide sequence ID" value="NZ_CP027753.1"/>
</dbReference>
<gene>
    <name evidence="2" type="ORF">C4K04_2975</name>
</gene>
<dbReference type="AlphaFoldDB" id="A0A3G7TNE0"/>
<dbReference type="EMBL" id="CP027753">
    <property type="protein sequence ID" value="AZE48647.1"/>
    <property type="molecule type" value="Genomic_DNA"/>
</dbReference>
<organism evidence="2 3">
    <name type="scientific">Pseudomonas chlororaphis</name>
    <dbReference type="NCBI Taxonomy" id="587753"/>
    <lineage>
        <taxon>Bacteria</taxon>
        <taxon>Pseudomonadati</taxon>
        <taxon>Pseudomonadota</taxon>
        <taxon>Gammaproteobacteria</taxon>
        <taxon>Pseudomonadales</taxon>
        <taxon>Pseudomonadaceae</taxon>
        <taxon>Pseudomonas</taxon>
    </lineage>
</organism>
<sequence length="160" mass="16796">MSAHKAVAVSLAILSAAFLASAALAEGTGLIAATPAELKWTPAPSVGPGVMISVIEGDLKKPEPFTMRLMLPANTKIGVHTHPVTERVTVISGTFYFAIGDSFDAAKAKAYHPGDTLIIPVGMPMYAATQKQETVLQLHGTGPWGITYLNPADDPRSSKK</sequence>
<dbReference type="Proteomes" id="UP000268048">
    <property type="component" value="Chromosome"/>
</dbReference>
<feature type="signal peptide" evidence="1">
    <location>
        <begin position="1"/>
        <end position="25"/>
    </location>
</feature>
<keyword evidence="1" id="KW-0732">Signal</keyword>
<name>A0A3G7TNE0_9PSED</name>
<evidence type="ECO:0000313" key="2">
    <source>
        <dbReference type="EMBL" id="AZE48647.1"/>
    </source>
</evidence>
<reference evidence="2 3" key="1">
    <citation type="submission" date="2018-03" db="EMBL/GenBank/DDBJ databases">
        <title>Diversity of phytobeneficial traits revealed by whole-genome analysis of worldwide-isolated phenazine-producing Pseudomonas spp.</title>
        <authorList>
            <person name="Biessy A."/>
            <person name="Novinscak A."/>
            <person name="Blom J."/>
            <person name="Leger G."/>
            <person name="Thomashow L.S."/>
            <person name="Cazorla F.M."/>
            <person name="Josic D."/>
            <person name="Filion M."/>
        </authorList>
    </citation>
    <scope>NUCLEOTIDE SEQUENCE [LARGE SCALE GENOMIC DNA]</scope>
    <source>
        <strain evidence="2 3">B25</strain>
    </source>
</reference>
<evidence type="ECO:0000313" key="3">
    <source>
        <dbReference type="Proteomes" id="UP000268048"/>
    </source>
</evidence>
<dbReference type="CDD" id="cd06989">
    <property type="entry name" value="cupin_DRT102"/>
    <property type="match status" value="1"/>
</dbReference>
<protein>
    <submittedName>
        <fullName evidence="2">Cupin region</fullName>
    </submittedName>
</protein>
<dbReference type="InterPro" id="IPR011051">
    <property type="entry name" value="RmlC_Cupin_sf"/>
</dbReference>
<dbReference type="SUPFAM" id="SSF51182">
    <property type="entry name" value="RmlC-like cupins"/>
    <property type="match status" value="1"/>
</dbReference>
<dbReference type="Gene3D" id="2.60.120.10">
    <property type="entry name" value="Jelly Rolls"/>
    <property type="match status" value="1"/>
</dbReference>
<evidence type="ECO:0000256" key="1">
    <source>
        <dbReference type="SAM" id="SignalP"/>
    </source>
</evidence>
<accession>A0A3G7TNE0</accession>
<feature type="chain" id="PRO_5018214260" evidence="1">
    <location>
        <begin position="26"/>
        <end position="160"/>
    </location>
</feature>
<proteinExistence type="predicted"/>